<keyword evidence="2" id="KW-1185">Reference proteome</keyword>
<dbReference type="RefSeq" id="WP_083169059.1">
    <property type="nucleotide sequence ID" value="NZ_AP022619.1"/>
</dbReference>
<sequence length="64" mass="7020">MSVRDNRDPIPGQGDSLLKTLSTANALRNCFVAEDGEMFNISALCGGMPPEIAWCYLRRFAELG</sequence>
<gene>
    <name evidence="1" type="ORF">BST39_03425</name>
</gene>
<dbReference type="AlphaFoldDB" id="A0A1X0IFR3"/>
<dbReference type="EMBL" id="MVIE01000003">
    <property type="protein sequence ID" value="ORB45787.1"/>
    <property type="molecule type" value="Genomic_DNA"/>
</dbReference>
<proteinExistence type="predicted"/>
<comment type="caution">
    <text evidence="1">The sequence shown here is derived from an EMBL/GenBank/DDBJ whole genome shotgun (WGS) entry which is preliminary data.</text>
</comment>
<dbReference type="Proteomes" id="UP000192513">
    <property type="component" value="Unassembled WGS sequence"/>
</dbReference>
<organism evidence="1 2">
    <name type="scientific">Mycobacterium paraseoulense</name>
    <dbReference type="NCBI Taxonomy" id="590652"/>
    <lineage>
        <taxon>Bacteria</taxon>
        <taxon>Bacillati</taxon>
        <taxon>Actinomycetota</taxon>
        <taxon>Actinomycetes</taxon>
        <taxon>Mycobacteriales</taxon>
        <taxon>Mycobacteriaceae</taxon>
        <taxon>Mycobacterium</taxon>
    </lineage>
</organism>
<reference evidence="1 2" key="1">
    <citation type="submission" date="2017-02" db="EMBL/GenBank/DDBJ databases">
        <title>The new phylogeny of genus Mycobacterium.</title>
        <authorList>
            <person name="Tortoli E."/>
            <person name="Trovato A."/>
            <person name="Cirillo D.M."/>
        </authorList>
    </citation>
    <scope>NUCLEOTIDE SEQUENCE [LARGE SCALE GENOMIC DNA]</scope>
    <source>
        <strain evidence="1 2">DSM 45000</strain>
    </source>
</reference>
<accession>A0A1X0IFR3</accession>
<evidence type="ECO:0000313" key="1">
    <source>
        <dbReference type="EMBL" id="ORB45787.1"/>
    </source>
</evidence>
<protein>
    <submittedName>
        <fullName evidence="1">Uncharacterized protein</fullName>
    </submittedName>
</protein>
<evidence type="ECO:0000313" key="2">
    <source>
        <dbReference type="Proteomes" id="UP000192513"/>
    </source>
</evidence>
<dbReference type="STRING" id="590652.BST39_03425"/>
<name>A0A1X0IFR3_9MYCO</name>